<dbReference type="RefSeq" id="WP_379663775.1">
    <property type="nucleotide sequence ID" value="NZ_JBHUDG010000047.1"/>
</dbReference>
<dbReference type="Proteomes" id="UP001597118">
    <property type="component" value="Unassembled WGS sequence"/>
</dbReference>
<dbReference type="Pfam" id="PF21857">
    <property type="entry name" value="DUF6913"/>
    <property type="match status" value="1"/>
</dbReference>
<reference evidence="2" key="1">
    <citation type="journal article" date="2019" name="Int. J. Syst. Evol. Microbiol.">
        <title>The Global Catalogue of Microorganisms (GCM) 10K type strain sequencing project: providing services to taxonomists for standard genome sequencing and annotation.</title>
        <authorList>
            <consortium name="The Broad Institute Genomics Platform"/>
            <consortium name="The Broad Institute Genome Sequencing Center for Infectious Disease"/>
            <person name="Wu L."/>
            <person name="Ma J."/>
        </authorList>
    </citation>
    <scope>NUCLEOTIDE SEQUENCE [LARGE SCALE GENOMIC DNA]</scope>
    <source>
        <strain evidence="2">CCUG 53762</strain>
    </source>
</reference>
<comment type="caution">
    <text evidence="1">The sequence shown here is derived from an EMBL/GenBank/DDBJ whole genome shotgun (WGS) entry which is preliminary data.</text>
</comment>
<dbReference type="InterPro" id="IPR054207">
    <property type="entry name" value="DUF6913"/>
</dbReference>
<sequence>MLNYMRLRSGFAGLKQELKKVRRKKRTVSLNDAENIGILVPIKNEKELSEVMQFANTLEVIDKKVRLLGFLLDDSLRDKVDKNIHVISKEDIKWNYIPNTEKIREFINNEFDILIHLCTELCFPLLYTAAMSKSVFKVAAYDNRRMPFFDLMIETNEESITGFSRQIRYYLDKIK</sequence>
<evidence type="ECO:0000313" key="2">
    <source>
        <dbReference type="Proteomes" id="UP001597118"/>
    </source>
</evidence>
<dbReference type="EMBL" id="JBHUDG010000047">
    <property type="protein sequence ID" value="MFD1631407.1"/>
    <property type="molecule type" value="Genomic_DNA"/>
</dbReference>
<organism evidence="1 2">
    <name type="scientific">Pseudopedobacter beijingensis</name>
    <dbReference type="NCBI Taxonomy" id="1207056"/>
    <lineage>
        <taxon>Bacteria</taxon>
        <taxon>Pseudomonadati</taxon>
        <taxon>Bacteroidota</taxon>
        <taxon>Sphingobacteriia</taxon>
        <taxon>Sphingobacteriales</taxon>
        <taxon>Sphingobacteriaceae</taxon>
        <taxon>Pseudopedobacter</taxon>
    </lineage>
</organism>
<keyword evidence="2" id="KW-1185">Reference proteome</keyword>
<gene>
    <name evidence="1" type="ORF">ACFSAH_16155</name>
</gene>
<proteinExistence type="predicted"/>
<evidence type="ECO:0000313" key="1">
    <source>
        <dbReference type="EMBL" id="MFD1631407.1"/>
    </source>
</evidence>
<name>A0ABW4IG21_9SPHI</name>
<protein>
    <submittedName>
        <fullName evidence="1">DUF6913 domain-containing protein</fullName>
    </submittedName>
</protein>
<accession>A0ABW4IG21</accession>